<name>A0ABT5DV30_9BACT</name>
<dbReference type="EMBL" id="JAQNDL010000001">
    <property type="protein sequence ID" value="MDC0717426.1"/>
    <property type="molecule type" value="Genomic_DNA"/>
</dbReference>
<dbReference type="PROSITE" id="PS50106">
    <property type="entry name" value="PDZ"/>
    <property type="match status" value="1"/>
</dbReference>
<dbReference type="Pfam" id="PF13180">
    <property type="entry name" value="PDZ_2"/>
    <property type="match status" value="1"/>
</dbReference>
<organism evidence="3 4">
    <name type="scientific">Nannocystis bainbridge</name>
    <dbReference type="NCBI Taxonomy" id="2995303"/>
    <lineage>
        <taxon>Bacteria</taxon>
        <taxon>Pseudomonadati</taxon>
        <taxon>Myxococcota</taxon>
        <taxon>Polyangia</taxon>
        <taxon>Nannocystales</taxon>
        <taxon>Nannocystaceae</taxon>
        <taxon>Nannocystis</taxon>
    </lineage>
</organism>
<dbReference type="SUPFAM" id="SSF50156">
    <property type="entry name" value="PDZ domain-like"/>
    <property type="match status" value="1"/>
</dbReference>
<comment type="caution">
    <text evidence="3">The sequence shown here is derived from an EMBL/GenBank/DDBJ whole genome shotgun (WGS) entry which is preliminary data.</text>
</comment>
<dbReference type="InterPro" id="IPR036034">
    <property type="entry name" value="PDZ_sf"/>
</dbReference>
<dbReference type="Gene3D" id="2.30.42.10">
    <property type="match status" value="1"/>
</dbReference>
<dbReference type="SUPFAM" id="SSF49464">
    <property type="entry name" value="Carboxypeptidase regulatory domain-like"/>
    <property type="match status" value="2"/>
</dbReference>
<protein>
    <submittedName>
        <fullName evidence="3">Carboxypeptidase regulatory-like domain-containing protein</fullName>
    </submittedName>
</protein>
<dbReference type="Proteomes" id="UP001221686">
    <property type="component" value="Unassembled WGS sequence"/>
</dbReference>
<reference evidence="3 4" key="1">
    <citation type="submission" date="2022-11" db="EMBL/GenBank/DDBJ databases">
        <title>Minimal conservation of predation-associated metabolite biosynthetic gene clusters underscores biosynthetic potential of Myxococcota including descriptions for ten novel species: Archangium lansinium sp. nov., Myxococcus landrumus sp. nov., Nannocystis bai.</title>
        <authorList>
            <person name="Ahearne A."/>
            <person name="Stevens C."/>
            <person name="Dowd S."/>
        </authorList>
    </citation>
    <scope>NUCLEOTIDE SEQUENCE [LARGE SCALE GENOMIC DNA]</scope>
    <source>
        <strain evidence="3 4">BB15-2</strain>
    </source>
</reference>
<dbReference type="Pfam" id="PF13620">
    <property type="entry name" value="CarboxypepD_reg"/>
    <property type="match status" value="4"/>
</dbReference>
<feature type="region of interest" description="Disordered" evidence="1">
    <location>
        <begin position="327"/>
        <end position="347"/>
    </location>
</feature>
<sequence>MRKRSLILAATVTVAVWAWWRCDRGEPAGEAGVERHGFEDMSPRTFHAPTPAPLGAPTAIAGRVRDPKGRAIAGARVCATVHRAGPARAGDWVPSCELSRADGGYRLTGLVPGRHAVAASARGYLPGQHGEAQGGSVTVRAAEQLGGIDLVLWPGGVELRGTVSDVSGGEIEGAIVSTGGSVDFSGPDGSFVLYVRPGRQGVTALAENYAAGGDWVTVPGQTAHFKLLPEAVLVGRVVRASDGLPVADATVKAERGAPQGTTDANGNFRIGQLRPGMFKPYVEADAYTGMAQDKVYVGIGETSTPVTIRVHPATSVRGKIVGPGGASCEEGTVSLSEPTTRRSASAGVEVDGEVTVRGLLPGMYAVKVQCAGYVPEDSYEAIVVGEAAIEGVRWPVRAGQAIRGRVVDARGAGAPAEAVLAHSQGASSGRGRASDAAVAADGSFHLRGMRPGAYALEVSFGPGRPPPPRVPVEVPEGRDVEGVEIRLAEGSEVRGKVIDGAGRPVARATVSLRGAQSGGSQETGDDGRFAVQGVLPGQYRATAYIDARPLKRAGEQLGDALGVSVEVRAGAATEVELVVETRDGRITGQVVDGSGEPVADAFLDWLREAEPGDSGSYVMAPQQPTLSDGEGRFELSGLPPGSYTITASRHDVPGQGTVEHVALGGTAVVTIPATGEIGGSVRIAGGGAPEWVKVTAREAQSRGWGDDEFFRTEGRFTLAGLGPGTYSLRAESSEGAAEATVTLAAGEVRRDIALVLAPRVTVRGRLVDVETGAPVVGMSVGVAPAQGGLAVGMGSRSVTDAQGSFEVVGATTGPAVVSVTPVNHDYQSGEYAIAGVPVLLEGTGTIELAPIAMARRRAPADRPAGDLGFSVAPAPREQAPAARRVIVALVRPEGPAGRAGLRVGDEIAAVDGHAVSGPGSHLFRQLTTVPSGRTLQLTLGRGETIAVTAETLR</sequence>
<feature type="compositionally biased region" description="Polar residues" evidence="1">
    <location>
        <begin position="333"/>
        <end position="343"/>
    </location>
</feature>
<evidence type="ECO:0000259" key="2">
    <source>
        <dbReference type="PROSITE" id="PS50106"/>
    </source>
</evidence>
<accession>A0ABT5DV30</accession>
<dbReference type="SMART" id="SM00228">
    <property type="entry name" value="PDZ"/>
    <property type="match status" value="1"/>
</dbReference>
<dbReference type="InterPro" id="IPR008969">
    <property type="entry name" value="CarboxyPept-like_regulatory"/>
</dbReference>
<dbReference type="InterPro" id="IPR013784">
    <property type="entry name" value="Carb-bd-like_fold"/>
</dbReference>
<evidence type="ECO:0000313" key="4">
    <source>
        <dbReference type="Proteomes" id="UP001221686"/>
    </source>
</evidence>
<gene>
    <name evidence="3" type="ORF">POL25_11015</name>
</gene>
<dbReference type="RefSeq" id="WP_272085913.1">
    <property type="nucleotide sequence ID" value="NZ_JAQNDL010000001.1"/>
</dbReference>
<feature type="domain" description="PDZ" evidence="2">
    <location>
        <begin position="850"/>
        <end position="917"/>
    </location>
</feature>
<proteinExistence type="predicted"/>
<dbReference type="InterPro" id="IPR001478">
    <property type="entry name" value="PDZ"/>
</dbReference>
<keyword evidence="4" id="KW-1185">Reference proteome</keyword>
<evidence type="ECO:0000256" key="1">
    <source>
        <dbReference type="SAM" id="MobiDB-lite"/>
    </source>
</evidence>
<evidence type="ECO:0000313" key="3">
    <source>
        <dbReference type="EMBL" id="MDC0717426.1"/>
    </source>
</evidence>
<dbReference type="Gene3D" id="2.60.40.1120">
    <property type="entry name" value="Carboxypeptidase-like, regulatory domain"/>
    <property type="match status" value="5"/>
</dbReference>
<dbReference type="SUPFAM" id="SSF49452">
    <property type="entry name" value="Starch-binding domain-like"/>
    <property type="match status" value="3"/>
</dbReference>